<dbReference type="GO" id="GO:0016787">
    <property type="term" value="F:hydrolase activity"/>
    <property type="evidence" value="ECO:0007669"/>
    <property type="project" value="UniProtKB-KW"/>
</dbReference>
<sequence>MPTRKEQHMDRLGDDSWELPQVFEYEGQPVRWHAIGTGEPLVLLHGTPFSSVVWRRIAPLLARRRRVYYYDLLGYGRSHKEDGQDVSLGVQNRLFDGLLTHWELERPDVVAHDFGGATALRTHLLDGRDYRTLTLIDPVALSPHGSPFVQTARRHEQAFVELPAYIHDALLRAYIAGSVHRSLSEAEMLRYTEPWTGDVGQAAFYRQIAQMDDRHTDEIQDRYDEIRCPVTILWGEQDAWVPLDRGRELARRIAGADLHTVAYAGHLVPEDAPEAVVATVLEAIGERSATTVG</sequence>
<dbReference type="RefSeq" id="WP_377133841.1">
    <property type="nucleotide sequence ID" value="NZ_JBHSFI010000003.1"/>
</dbReference>
<dbReference type="PANTHER" id="PTHR43798">
    <property type="entry name" value="MONOACYLGLYCEROL LIPASE"/>
    <property type="match status" value="1"/>
</dbReference>
<feature type="domain" description="AB hydrolase-1" evidence="1">
    <location>
        <begin position="41"/>
        <end position="278"/>
    </location>
</feature>
<keyword evidence="2" id="KW-0378">Hydrolase</keyword>
<dbReference type="EMBL" id="JBHSFI010000003">
    <property type="protein sequence ID" value="MFC4628090.1"/>
    <property type="molecule type" value="Genomic_DNA"/>
</dbReference>
<protein>
    <submittedName>
        <fullName evidence="2">Alpha/beta fold hydrolase</fullName>
    </submittedName>
</protein>
<name>A0ABV9HFR6_9MICO</name>
<keyword evidence="3" id="KW-1185">Reference proteome</keyword>
<accession>A0ABV9HFR6</accession>
<comment type="caution">
    <text evidence="2">The sequence shown here is derived from an EMBL/GenBank/DDBJ whole genome shotgun (WGS) entry which is preliminary data.</text>
</comment>
<dbReference type="Proteomes" id="UP001596011">
    <property type="component" value="Unassembled WGS sequence"/>
</dbReference>
<dbReference type="InterPro" id="IPR029058">
    <property type="entry name" value="AB_hydrolase_fold"/>
</dbReference>
<dbReference type="SUPFAM" id="SSF53474">
    <property type="entry name" value="alpha/beta-Hydrolases"/>
    <property type="match status" value="1"/>
</dbReference>
<dbReference type="InterPro" id="IPR050266">
    <property type="entry name" value="AB_hydrolase_sf"/>
</dbReference>
<dbReference type="InterPro" id="IPR000073">
    <property type="entry name" value="AB_hydrolase_1"/>
</dbReference>
<gene>
    <name evidence="2" type="ORF">ACFO6V_07590</name>
</gene>
<dbReference type="Gene3D" id="3.40.50.1820">
    <property type="entry name" value="alpha/beta hydrolase"/>
    <property type="match status" value="1"/>
</dbReference>
<reference evidence="3" key="1">
    <citation type="journal article" date="2019" name="Int. J. Syst. Evol. Microbiol.">
        <title>The Global Catalogue of Microorganisms (GCM) 10K type strain sequencing project: providing services to taxonomists for standard genome sequencing and annotation.</title>
        <authorList>
            <consortium name="The Broad Institute Genomics Platform"/>
            <consortium name="The Broad Institute Genome Sequencing Center for Infectious Disease"/>
            <person name="Wu L."/>
            <person name="Ma J."/>
        </authorList>
    </citation>
    <scope>NUCLEOTIDE SEQUENCE [LARGE SCALE GENOMIC DNA]</scope>
    <source>
        <strain evidence="3">CCUG 42722</strain>
    </source>
</reference>
<organism evidence="2 3">
    <name type="scientific">Promicromonospora alba</name>
    <dbReference type="NCBI Taxonomy" id="1616110"/>
    <lineage>
        <taxon>Bacteria</taxon>
        <taxon>Bacillati</taxon>
        <taxon>Actinomycetota</taxon>
        <taxon>Actinomycetes</taxon>
        <taxon>Micrococcales</taxon>
        <taxon>Promicromonosporaceae</taxon>
        <taxon>Promicromonospora</taxon>
    </lineage>
</organism>
<evidence type="ECO:0000313" key="3">
    <source>
        <dbReference type="Proteomes" id="UP001596011"/>
    </source>
</evidence>
<proteinExistence type="predicted"/>
<evidence type="ECO:0000259" key="1">
    <source>
        <dbReference type="Pfam" id="PF12697"/>
    </source>
</evidence>
<dbReference type="Pfam" id="PF12697">
    <property type="entry name" value="Abhydrolase_6"/>
    <property type="match status" value="1"/>
</dbReference>
<evidence type="ECO:0000313" key="2">
    <source>
        <dbReference type="EMBL" id="MFC4628090.1"/>
    </source>
</evidence>
<dbReference type="PRINTS" id="PR00111">
    <property type="entry name" value="ABHYDROLASE"/>
</dbReference>